<dbReference type="RefSeq" id="XP_018708020.1">
    <property type="nucleotide sequence ID" value="XM_018845254.1"/>
</dbReference>
<proteinExistence type="predicted"/>
<name>A0A162LLY2_CORFA</name>
<reference evidence="1 2" key="1">
    <citation type="journal article" date="2016" name="Genome Biol. Evol.">
        <title>Divergent and convergent evolution of fungal pathogenicity.</title>
        <authorList>
            <person name="Shang Y."/>
            <person name="Xiao G."/>
            <person name="Zheng P."/>
            <person name="Cen K."/>
            <person name="Zhan S."/>
            <person name="Wang C."/>
        </authorList>
    </citation>
    <scope>NUCLEOTIDE SEQUENCE [LARGE SCALE GENOMIC DNA]</scope>
    <source>
        <strain evidence="1 2">ARSEF 2679</strain>
    </source>
</reference>
<dbReference type="OrthoDB" id="420046at2759"/>
<gene>
    <name evidence="1" type="ORF">ISF_01647</name>
</gene>
<comment type="caution">
    <text evidence="1">The sequence shown here is derived from an EMBL/GenBank/DDBJ whole genome shotgun (WGS) entry which is preliminary data.</text>
</comment>
<organism evidence="1 2">
    <name type="scientific">Cordyceps fumosorosea (strain ARSEF 2679)</name>
    <name type="common">Isaria fumosorosea</name>
    <dbReference type="NCBI Taxonomy" id="1081104"/>
    <lineage>
        <taxon>Eukaryota</taxon>
        <taxon>Fungi</taxon>
        <taxon>Dikarya</taxon>
        <taxon>Ascomycota</taxon>
        <taxon>Pezizomycotina</taxon>
        <taxon>Sordariomycetes</taxon>
        <taxon>Hypocreomycetidae</taxon>
        <taxon>Hypocreales</taxon>
        <taxon>Cordycipitaceae</taxon>
        <taxon>Cordyceps</taxon>
    </lineage>
</organism>
<sequence length="112" mass="11762">MVLETSCSGVDRSVNDTLDTSPQDAVNIAEIRARFPGLPEGTALFNNASGTVVLKDAIESASTLMQSMPMPGGSDPKSMAAIYAYKNNKDTVAGFLNASPDEISKSSMIHHG</sequence>
<dbReference type="STRING" id="1081104.A0A162LLY2"/>
<evidence type="ECO:0000313" key="2">
    <source>
        <dbReference type="Proteomes" id="UP000076744"/>
    </source>
</evidence>
<dbReference type="Proteomes" id="UP000076744">
    <property type="component" value="Unassembled WGS sequence"/>
</dbReference>
<dbReference type="EMBL" id="AZHB01000002">
    <property type="protein sequence ID" value="OAA72574.1"/>
    <property type="molecule type" value="Genomic_DNA"/>
</dbReference>
<dbReference type="AlphaFoldDB" id="A0A162LLY2"/>
<dbReference type="GeneID" id="30017939"/>
<protein>
    <submittedName>
        <fullName evidence="1">Uncharacterized protein</fullName>
    </submittedName>
</protein>
<keyword evidence="2" id="KW-1185">Reference proteome</keyword>
<accession>A0A162LLY2</accession>
<evidence type="ECO:0000313" key="1">
    <source>
        <dbReference type="EMBL" id="OAA72574.1"/>
    </source>
</evidence>